<protein>
    <submittedName>
        <fullName evidence="2">Uncharacterized protein</fullName>
    </submittedName>
</protein>
<dbReference type="AlphaFoldDB" id="A0AAV8ZFU9"/>
<accession>A0AAV8ZFU9</accession>
<name>A0AAV8ZFU9_9CUCU</name>
<dbReference type="GO" id="GO:0003676">
    <property type="term" value="F:nucleic acid binding"/>
    <property type="evidence" value="ECO:0007669"/>
    <property type="project" value="InterPro"/>
</dbReference>
<gene>
    <name evidence="2" type="ORF">NQ318_000986</name>
</gene>
<dbReference type="Proteomes" id="UP001162162">
    <property type="component" value="Unassembled WGS sequence"/>
</dbReference>
<organism evidence="2 3">
    <name type="scientific">Aromia moschata</name>
    <dbReference type="NCBI Taxonomy" id="1265417"/>
    <lineage>
        <taxon>Eukaryota</taxon>
        <taxon>Metazoa</taxon>
        <taxon>Ecdysozoa</taxon>
        <taxon>Arthropoda</taxon>
        <taxon>Hexapoda</taxon>
        <taxon>Insecta</taxon>
        <taxon>Pterygota</taxon>
        <taxon>Neoptera</taxon>
        <taxon>Endopterygota</taxon>
        <taxon>Coleoptera</taxon>
        <taxon>Polyphaga</taxon>
        <taxon>Cucujiformia</taxon>
        <taxon>Chrysomeloidea</taxon>
        <taxon>Cerambycidae</taxon>
        <taxon>Cerambycinae</taxon>
        <taxon>Callichromatini</taxon>
        <taxon>Aromia</taxon>
    </lineage>
</organism>
<dbReference type="EMBL" id="JAPWTK010000002">
    <property type="protein sequence ID" value="KAJ8962593.1"/>
    <property type="molecule type" value="Genomic_DNA"/>
</dbReference>
<comment type="caution">
    <text evidence="2">The sequence shown here is derived from an EMBL/GenBank/DDBJ whole genome shotgun (WGS) entry which is preliminary data.</text>
</comment>
<proteinExistence type="predicted"/>
<evidence type="ECO:0000313" key="3">
    <source>
        <dbReference type="Proteomes" id="UP001162162"/>
    </source>
</evidence>
<sequence length="164" mass="19897">MNNFNPFRGTFCLNTYYKNKSDYYEYVPLALRENTWFMYDGMSPHFALPVCQYLYGHFPHWWIGRGSEFVWPPRSPDLNPPDLYAWSNLEDLVRQEEANSLRELRQRIQETANTFENNREILFNIQRHLRRCILKRIERTRGIFMDLVFLFGTEFYPEHRCPGP</sequence>
<keyword evidence="1" id="KW-0175">Coiled coil</keyword>
<keyword evidence="3" id="KW-1185">Reference proteome</keyword>
<dbReference type="PANTHER" id="PTHR47326">
    <property type="entry name" value="TRANSPOSABLE ELEMENT TC3 TRANSPOSASE-LIKE PROTEIN"/>
    <property type="match status" value="1"/>
</dbReference>
<evidence type="ECO:0000256" key="1">
    <source>
        <dbReference type="SAM" id="Coils"/>
    </source>
</evidence>
<dbReference type="InterPro" id="IPR036397">
    <property type="entry name" value="RNaseH_sf"/>
</dbReference>
<evidence type="ECO:0000313" key="2">
    <source>
        <dbReference type="EMBL" id="KAJ8962593.1"/>
    </source>
</evidence>
<dbReference type="Gene3D" id="3.30.420.10">
    <property type="entry name" value="Ribonuclease H-like superfamily/Ribonuclease H"/>
    <property type="match status" value="1"/>
</dbReference>
<reference evidence="2" key="1">
    <citation type="journal article" date="2023" name="Insect Mol. Biol.">
        <title>Genome sequencing provides insights into the evolution of gene families encoding plant cell wall-degrading enzymes in longhorned beetles.</title>
        <authorList>
            <person name="Shin N.R."/>
            <person name="Okamura Y."/>
            <person name="Kirsch R."/>
            <person name="Pauchet Y."/>
        </authorList>
    </citation>
    <scope>NUCLEOTIDE SEQUENCE</scope>
    <source>
        <strain evidence="2">AMC_N1</strain>
    </source>
</reference>
<dbReference type="PANTHER" id="PTHR47326:SF1">
    <property type="entry name" value="HTH PSQ-TYPE DOMAIN-CONTAINING PROTEIN"/>
    <property type="match status" value="1"/>
</dbReference>
<feature type="coiled-coil region" evidence="1">
    <location>
        <begin position="94"/>
        <end position="121"/>
    </location>
</feature>